<feature type="compositionally biased region" description="Polar residues" evidence="1">
    <location>
        <begin position="7"/>
        <end position="20"/>
    </location>
</feature>
<gene>
    <name evidence="2" type="ORF">HPBE_LOCUS25031</name>
</gene>
<dbReference type="WBParaSite" id="HPBE_0002503301-mRNA-1">
    <property type="protein sequence ID" value="HPBE_0002503301-mRNA-1"/>
    <property type="gene ID" value="HPBE_0002503301"/>
</dbReference>
<dbReference type="OrthoDB" id="10487264at2759"/>
<evidence type="ECO:0000256" key="1">
    <source>
        <dbReference type="SAM" id="MobiDB-lite"/>
    </source>
</evidence>
<dbReference type="AlphaFoldDB" id="A0A183GQR3"/>
<evidence type="ECO:0000313" key="2">
    <source>
        <dbReference type="EMBL" id="VDP48682.1"/>
    </source>
</evidence>
<reference evidence="4" key="2">
    <citation type="submission" date="2019-09" db="UniProtKB">
        <authorList>
            <consortium name="WormBaseParasite"/>
        </authorList>
    </citation>
    <scope>IDENTIFICATION</scope>
</reference>
<name>A0A183GQR3_HELPZ</name>
<feature type="compositionally biased region" description="Acidic residues" evidence="1">
    <location>
        <begin position="118"/>
        <end position="128"/>
    </location>
</feature>
<feature type="compositionally biased region" description="Pro residues" evidence="1">
    <location>
        <begin position="134"/>
        <end position="144"/>
    </location>
</feature>
<feature type="region of interest" description="Disordered" evidence="1">
    <location>
        <begin position="1"/>
        <end position="215"/>
    </location>
</feature>
<dbReference type="EMBL" id="UZAH01037240">
    <property type="protein sequence ID" value="VDP48682.1"/>
    <property type="molecule type" value="Genomic_DNA"/>
</dbReference>
<organism evidence="3 4">
    <name type="scientific">Heligmosomoides polygyrus</name>
    <name type="common">Parasitic roundworm</name>
    <dbReference type="NCBI Taxonomy" id="6339"/>
    <lineage>
        <taxon>Eukaryota</taxon>
        <taxon>Metazoa</taxon>
        <taxon>Ecdysozoa</taxon>
        <taxon>Nematoda</taxon>
        <taxon>Chromadorea</taxon>
        <taxon>Rhabditida</taxon>
        <taxon>Rhabditina</taxon>
        <taxon>Rhabditomorpha</taxon>
        <taxon>Strongyloidea</taxon>
        <taxon>Heligmosomidae</taxon>
        <taxon>Heligmosomoides</taxon>
    </lineage>
</organism>
<proteinExistence type="predicted"/>
<dbReference type="Proteomes" id="UP000050761">
    <property type="component" value="Unassembled WGS sequence"/>
</dbReference>
<feature type="compositionally biased region" description="Basic and acidic residues" evidence="1">
    <location>
        <begin position="39"/>
        <end position="49"/>
    </location>
</feature>
<protein>
    <submittedName>
        <fullName evidence="2 4">Uncharacterized protein</fullName>
    </submittedName>
</protein>
<evidence type="ECO:0000313" key="4">
    <source>
        <dbReference type="WBParaSite" id="HPBE_0002503301-mRNA-1"/>
    </source>
</evidence>
<keyword evidence="3" id="KW-1185">Reference proteome</keyword>
<accession>A0A3P8DBK2</accession>
<evidence type="ECO:0000313" key="3">
    <source>
        <dbReference type="Proteomes" id="UP000050761"/>
    </source>
</evidence>
<accession>A0A183GQR3</accession>
<sequence>MVEVLRANQSQSQPKPQCQDTDLRRIPSPASKDPAPTSDDNHGTRKSRFDQPPPELADAGFLPKPVPTASVGFVGNVPALGACSGHGSSLYASGDASVLSQKATTAPTLNPPAPLVFGDDEDDDDESEDNTRPPSIPTSAPPAVSPNIAGMQKEKAADNSKLFHILSGARYAPASPDPEGPASPDAPASPDPYERDANGSGDGLKVRSIGAVCMQ</sequence>
<reference evidence="2 3" key="1">
    <citation type="submission" date="2018-11" db="EMBL/GenBank/DDBJ databases">
        <authorList>
            <consortium name="Pathogen Informatics"/>
        </authorList>
    </citation>
    <scope>NUCLEOTIDE SEQUENCE [LARGE SCALE GENOMIC DNA]</scope>
</reference>